<reference evidence="5" key="1">
    <citation type="submission" date="2019-08" db="EMBL/GenBank/DDBJ databases">
        <authorList>
            <person name="Kucharzyk K."/>
            <person name="Murdoch R.W."/>
            <person name="Higgins S."/>
            <person name="Loffler F."/>
        </authorList>
    </citation>
    <scope>NUCLEOTIDE SEQUENCE</scope>
</reference>
<dbReference type="InterPro" id="IPR033432">
    <property type="entry name" value="GH94_catalytic"/>
</dbReference>
<dbReference type="EC" id="2.4.1.20" evidence="5"/>
<gene>
    <name evidence="5" type="primary">cbpA_15</name>
    <name evidence="5" type="ORF">SDC9_204559</name>
</gene>
<dbReference type="EMBL" id="VSSQ01127718">
    <property type="protein sequence ID" value="MPN56866.1"/>
    <property type="molecule type" value="Genomic_DNA"/>
</dbReference>
<name>A0A645J088_9ZZZZ</name>
<evidence type="ECO:0000259" key="4">
    <source>
        <dbReference type="Pfam" id="PF17167"/>
    </source>
</evidence>
<evidence type="ECO:0000256" key="2">
    <source>
        <dbReference type="ARBA" id="ARBA00022679"/>
    </source>
</evidence>
<dbReference type="SUPFAM" id="SSF48208">
    <property type="entry name" value="Six-hairpin glycosidases"/>
    <property type="match status" value="1"/>
</dbReference>
<dbReference type="AlphaFoldDB" id="A0A645J088"/>
<sequence>MIAETRVGRGDKAHDYYSRINPSKLEDESELHRTEPYVYAQMISGFEAVKEGEAKNSWLTGTAAWNYVAITQNILGIRPDFDGLHVEPIFPKTWMDFSVTRKFRGSTFEISVKRTGPGNSIQLVVGGKPIEGLTVPIPANSGSTVKVGVTVS</sequence>
<dbReference type="GO" id="GO:0005975">
    <property type="term" value="P:carbohydrate metabolic process"/>
    <property type="evidence" value="ECO:0007669"/>
    <property type="project" value="InterPro"/>
</dbReference>
<proteinExistence type="predicted"/>
<dbReference type="GO" id="GO:0047738">
    <property type="term" value="F:cellobiose phosphorylase activity"/>
    <property type="evidence" value="ECO:0007669"/>
    <property type="project" value="UniProtKB-EC"/>
</dbReference>
<evidence type="ECO:0000256" key="1">
    <source>
        <dbReference type="ARBA" id="ARBA00022676"/>
    </source>
</evidence>
<feature type="domain" description="Glycosyl hydrolase 94 catalytic" evidence="4">
    <location>
        <begin position="1"/>
        <end position="76"/>
    </location>
</feature>
<dbReference type="Gene3D" id="2.70.98.40">
    <property type="entry name" value="Glycoside hydrolase, family 65, N-terminal domain"/>
    <property type="match status" value="1"/>
</dbReference>
<dbReference type="InterPro" id="IPR052047">
    <property type="entry name" value="GH94_Enzymes"/>
</dbReference>
<dbReference type="PANTHER" id="PTHR37469:SF2">
    <property type="entry name" value="CELLOBIONIC ACID PHOSPHORYLASE"/>
    <property type="match status" value="1"/>
</dbReference>
<dbReference type="InterPro" id="IPR005194">
    <property type="entry name" value="Glyco_hydro_65_C"/>
</dbReference>
<dbReference type="InterPro" id="IPR037018">
    <property type="entry name" value="GH65_N"/>
</dbReference>
<dbReference type="Pfam" id="PF03633">
    <property type="entry name" value="Glyco_hydro_65C"/>
    <property type="match status" value="1"/>
</dbReference>
<comment type="caution">
    <text evidence="5">The sequence shown here is derived from an EMBL/GenBank/DDBJ whole genome shotgun (WGS) entry which is preliminary data.</text>
</comment>
<dbReference type="Pfam" id="PF17167">
    <property type="entry name" value="Glyco_hydro_94"/>
    <property type="match status" value="1"/>
</dbReference>
<dbReference type="Gene3D" id="2.60.420.10">
    <property type="entry name" value="Maltose phosphorylase, domain 3"/>
    <property type="match status" value="1"/>
</dbReference>
<accession>A0A645J088</accession>
<feature type="domain" description="Glycoside hydrolase family 65 C-terminal" evidence="3">
    <location>
        <begin position="78"/>
        <end position="116"/>
    </location>
</feature>
<protein>
    <submittedName>
        <fullName evidence="5">Cellobiose phosphorylase</fullName>
        <ecNumber evidence="5">2.4.1.20</ecNumber>
    </submittedName>
</protein>
<keyword evidence="1 5" id="KW-0328">Glycosyltransferase</keyword>
<keyword evidence="2 5" id="KW-0808">Transferase</keyword>
<dbReference type="InterPro" id="IPR012341">
    <property type="entry name" value="6hp_glycosidase-like_sf"/>
</dbReference>
<evidence type="ECO:0000259" key="3">
    <source>
        <dbReference type="Pfam" id="PF03633"/>
    </source>
</evidence>
<evidence type="ECO:0000313" key="5">
    <source>
        <dbReference type="EMBL" id="MPN56866.1"/>
    </source>
</evidence>
<organism evidence="5">
    <name type="scientific">bioreactor metagenome</name>
    <dbReference type="NCBI Taxonomy" id="1076179"/>
    <lineage>
        <taxon>unclassified sequences</taxon>
        <taxon>metagenomes</taxon>
        <taxon>ecological metagenomes</taxon>
    </lineage>
</organism>
<dbReference type="PANTHER" id="PTHR37469">
    <property type="entry name" value="CELLOBIONIC ACID PHOSPHORYLASE-RELATED"/>
    <property type="match status" value="1"/>
</dbReference>
<dbReference type="Gene3D" id="1.50.10.10">
    <property type="match status" value="1"/>
</dbReference>
<dbReference type="InterPro" id="IPR008928">
    <property type="entry name" value="6-hairpin_glycosidase_sf"/>
</dbReference>